<keyword evidence="5" id="KW-1185">Reference proteome</keyword>
<reference evidence="4 5" key="1">
    <citation type="submission" date="2023-05" db="EMBL/GenBank/DDBJ databases">
        <title>Pseudodonghicola sp. nov.</title>
        <authorList>
            <person name="Huang J."/>
        </authorList>
    </citation>
    <scope>NUCLEOTIDE SEQUENCE [LARGE SCALE GENOMIC DNA]</scope>
    <source>
        <strain evidence="4 5">IC7</strain>
    </source>
</reference>
<dbReference type="PANTHER" id="PTHR13078">
    <property type="entry name" value="PEROXISOMAL MULTIFUNCTIONAL ENZYME TYPE 2-RELATED"/>
    <property type="match status" value="1"/>
</dbReference>
<evidence type="ECO:0000259" key="3">
    <source>
        <dbReference type="Pfam" id="PF22622"/>
    </source>
</evidence>
<dbReference type="PANTHER" id="PTHR13078:SF56">
    <property type="entry name" value="PEROXISOMAL MULTIFUNCTIONAL ENZYME TYPE 2"/>
    <property type="match status" value="1"/>
</dbReference>
<protein>
    <submittedName>
        <fullName evidence="4">MaoC/PaaZ C-terminal domain-containing protein</fullName>
    </submittedName>
</protein>
<evidence type="ECO:0000313" key="5">
    <source>
        <dbReference type="Proteomes" id="UP001243757"/>
    </source>
</evidence>
<dbReference type="InterPro" id="IPR002539">
    <property type="entry name" value="MaoC-like_dom"/>
</dbReference>
<evidence type="ECO:0000256" key="1">
    <source>
        <dbReference type="SAM" id="MobiDB-lite"/>
    </source>
</evidence>
<dbReference type="Proteomes" id="UP001243757">
    <property type="component" value="Unassembled WGS sequence"/>
</dbReference>
<gene>
    <name evidence="4" type="ORF">QO033_06520</name>
</gene>
<dbReference type="SUPFAM" id="SSF54637">
    <property type="entry name" value="Thioesterase/thiol ester dehydrase-isomerase"/>
    <property type="match status" value="2"/>
</dbReference>
<feature type="domain" description="MaoC-like" evidence="2">
    <location>
        <begin position="156"/>
        <end position="264"/>
    </location>
</feature>
<dbReference type="InterPro" id="IPR029069">
    <property type="entry name" value="HotDog_dom_sf"/>
</dbReference>
<dbReference type="InterPro" id="IPR054357">
    <property type="entry name" value="MFE-2_N"/>
</dbReference>
<dbReference type="EMBL" id="JASNJD010000004">
    <property type="protein sequence ID" value="MDK3017324.1"/>
    <property type="molecule type" value="Genomic_DNA"/>
</dbReference>
<dbReference type="RefSeq" id="WP_284480144.1">
    <property type="nucleotide sequence ID" value="NZ_JASNJD010000004.1"/>
</dbReference>
<dbReference type="Pfam" id="PF01575">
    <property type="entry name" value="MaoC_dehydratas"/>
    <property type="match status" value="1"/>
</dbReference>
<comment type="caution">
    <text evidence="4">The sequence shown here is derived from an EMBL/GenBank/DDBJ whole genome shotgun (WGS) entry which is preliminary data.</text>
</comment>
<organism evidence="4 5">
    <name type="scientific">Pseudodonghicola flavimaris</name>
    <dbReference type="NCBI Taxonomy" id="3050036"/>
    <lineage>
        <taxon>Bacteria</taxon>
        <taxon>Pseudomonadati</taxon>
        <taxon>Pseudomonadota</taxon>
        <taxon>Alphaproteobacteria</taxon>
        <taxon>Rhodobacterales</taxon>
        <taxon>Paracoccaceae</taxon>
        <taxon>Pseudodonghicola</taxon>
    </lineage>
</organism>
<sequence>MPLNADRLMGLQIPDRHLRYDDRDTLLYALSLGAGLGADLGLVQEQGQRVVPSFGQNLAFNDSWMEAAGVDLEMVVHGGLELSFAAPFAPAGEVDVTAGIVGLTDKGVGKAAIIRHRTEVARDGAVIFTSSSNLFVRGAGGFGGSRGEEAPRLPAPEGAPQATAEVPTRPDQALFFRLMGDRNPLHSLPEVARAAGFDRPILHGACTFGIACLTVLERYCGGDPARMAGFAARFSGPLFPGETLVFQFWETGDGVAFTAHAKERDAPVLSDGRATLR</sequence>
<dbReference type="Pfam" id="PF22622">
    <property type="entry name" value="MFE-2_hydrat-2_N"/>
    <property type="match status" value="1"/>
</dbReference>
<feature type="domain" description="Peroxisomal multifunctional enzyme type 2-like N-terminal" evidence="3">
    <location>
        <begin position="19"/>
        <end position="138"/>
    </location>
</feature>
<name>A0ABT7EYG6_9RHOB</name>
<dbReference type="Gene3D" id="3.10.129.10">
    <property type="entry name" value="Hotdog Thioesterase"/>
    <property type="match status" value="1"/>
</dbReference>
<evidence type="ECO:0000259" key="2">
    <source>
        <dbReference type="Pfam" id="PF01575"/>
    </source>
</evidence>
<feature type="region of interest" description="Disordered" evidence="1">
    <location>
        <begin position="145"/>
        <end position="165"/>
    </location>
</feature>
<evidence type="ECO:0000313" key="4">
    <source>
        <dbReference type="EMBL" id="MDK3017324.1"/>
    </source>
</evidence>
<accession>A0ABT7EYG6</accession>
<proteinExistence type="predicted"/>
<dbReference type="CDD" id="cd03448">
    <property type="entry name" value="HDE_HSD"/>
    <property type="match status" value="1"/>
</dbReference>